<dbReference type="CDD" id="cd03801">
    <property type="entry name" value="GT4_PimA-like"/>
    <property type="match status" value="1"/>
</dbReference>
<organism evidence="4 5">
    <name type="scientific">Geodermatophilus maliterrae</name>
    <dbReference type="NCBI Taxonomy" id="3162531"/>
    <lineage>
        <taxon>Bacteria</taxon>
        <taxon>Bacillati</taxon>
        <taxon>Actinomycetota</taxon>
        <taxon>Actinomycetes</taxon>
        <taxon>Geodermatophilales</taxon>
        <taxon>Geodermatophilaceae</taxon>
        <taxon>Geodermatophilus</taxon>
    </lineage>
</organism>
<dbReference type="SUPFAM" id="SSF53756">
    <property type="entry name" value="UDP-Glycosyltransferase/glycogen phosphorylase"/>
    <property type="match status" value="1"/>
</dbReference>
<dbReference type="Pfam" id="PF13439">
    <property type="entry name" value="Glyco_transf_4"/>
    <property type="match status" value="1"/>
</dbReference>
<reference evidence="4 5" key="1">
    <citation type="submission" date="2024-06" db="EMBL/GenBank/DDBJ databases">
        <title>Draft genome sequence of Geodermatophilus badlandi, a novel member of the Geodermatophilaceae isolated from badland sedimentary rocks in the Red desert, Wyoming, USA.</title>
        <authorList>
            <person name="Ben Tekaya S."/>
            <person name="Nouioui I."/>
            <person name="Flores G.M."/>
            <person name="Shaal M.N."/>
            <person name="Bredoire F."/>
            <person name="Basile F."/>
            <person name="Van Diepen L."/>
            <person name="Ward N.L."/>
        </authorList>
    </citation>
    <scope>NUCLEOTIDE SEQUENCE [LARGE SCALE GENOMIC DNA]</scope>
    <source>
        <strain evidence="4 5">WL48A</strain>
    </source>
</reference>
<accession>A0ABV3XIW9</accession>
<keyword evidence="5" id="KW-1185">Reference proteome</keyword>
<feature type="domain" description="Glycosyltransferase subfamily 4-like N-terminal" evidence="3">
    <location>
        <begin position="23"/>
        <end position="127"/>
    </location>
</feature>
<keyword evidence="2 4" id="KW-0808">Transferase</keyword>
<dbReference type="InterPro" id="IPR028098">
    <property type="entry name" value="Glyco_trans_4-like_N"/>
</dbReference>
<dbReference type="PANTHER" id="PTHR12526:SF635">
    <property type="entry name" value="GLYCOSYL TRANSFERASE GROUP 1"/>
    <property type="match status" value="1"/>
</dbReference>
<dbReference type="GO" id="GO:0016757">
    <property type="term" value="F:glycosyltransferase activity"/>
    <property type="evidence" value="ECO:0007669"/>
    <property type="project" value="UniProtKB-KW"/>
</dbReference>
<sequence length="331" mass="34765">MALQEGPLIGRLRDRGHSVEVIATSGSRAAMARSAARLAVLLRRVRPQVVHGNGVKAAVVAVAATRLSAPLRPVPVVWMKHDVSLDGPVGRALARSCAAVACVSREVASALERTARTVIIHPGVRIDAVRAVEAADELRRRLGLAGSVVTVIGRLDPAKGHSELLEALPHVVSEIPDVTALLVGADDPQHPGVRERLSERARRLRVSHRVQMPGHQPAAAVIAASDVVCVPTVPRPDGSGREGFGLVAAEAITLGVPVAGYDVGATGEVLQGAGRLVEVGNRVALAQEIVRLVVDPAARAYAVARGRERAADLTIAHMAERLSGLYREVAR</sequence>
<evidence type="ECO:0000256" key="2">
    <source>
        <dbReference type="ARBA" id="ARBA00022679"/>
    </source>
</evidence>
<evidence type="ECO:0000313" key="4">
    <source>
        <dbReference type="EMBL" id="MEX5720538.1"/>
    </source>
</evidence>
<dbReference type="RefSeq" id="WP_369209359.1">
    <property type="nucleotide sequence ID" value="NZ_JBFNXQ010000075.1"/>
</dbReference>
<dbReference type="Pfam" id="PF13692">
    <property type="entry name" value="Glyco_trans_1_4"/>
    <property type="match status" value="1"/>
</dbReference>
<dbReference type="EMBL" id="JBFNXQ010000075">
    <property type="protein sequence ID" value="MEX5720538.1"/>
    <property type="molecule type" value="Genomic_DNA"/>
</dbReference>
<dbReference type="PANTHER" id="PTHR12526">
    <property type="entry name" value="GLYCOSYLTRANSFERASE"/>
    <property type="match status" value="1"/>
</dbReference>
<evidence type="ECO:0000259" key="3">
    <source>
        <dbReference type="Pfam" id="PF13439"/>
    </source>
</evidence>
<protein>
    <submittedName>
        <fullName evidence="4">Glycosyltransferase family 4 protein</fullName>
        <ecNumber evidence="4">2.4.-.-</ecNumber>
    </submittedName>
</protein>
<evidence type="ECO:0000256" key="1">
    <source>
        <dbReference type="ARBA" id="ARBA00022676"/>
    </source>
</evidence>
<keyword evidence="1 4" id="KW-0328">Glycosyltransferase</keyword>
<proteinExistence type="predicted"/>
<dbReference type="Gene3D" id="3.40.50.2000">
    <property type="entry name" value="Glycogen Phosphorylase B"/>
    <property type="match status" value="2"/>
</dbReference>
<evidence type="ECO:0000313" key="5">
    <source>
        <dbReference type="Proteomes" id="UP001560045"/>
    </source>
</evidence>
<dbReference type="Proteomes" id="UP001560045">
    <property type="component" value="Unassembled WGS sequence"/>
</dbReference>
<gene>
    <name evidence="4" type="ORF">ABQ292_19415</name>
</gene>
<name>A0ABV3XIW9_9ACTN</name>
<comment type="caution">
    <text evidence="4">The sequence shown here is derived from an EMBL/GenBank/DDBJ whole genome shotgun (WGS) entry which is preliminary data.</text>
</comment>
<dbReference type="EC" id="2.4.-.-" evidence="4"/>